<feature type="region of interest" description="Disordered" evidence="1">
    <location>
        <begin position="1"/>
        <end position="23"/>
    </location>
</feature>
<dbReference type="Proteomes" id="UP000701853">
    <property type="component" value="Chromosome 11"/>
</dbReference>
<evidence type="ECO:0000313" key="2">
    <source>
        <dbReference type="EMBL" id="KAG8479845.1"/>
    </source>
</evidence>
<dbReference type="PANTHER" id="PTHR35021:SF8">
    <property type="entry name" value="FIBER PROTEIN FB17"/>
    <property type="match status" value="1"/>
</dbReference>
<proteinExistence type="predicted"/>
<gene>
    <name evidence="2" type="ORF">CXB51_029498</name>
</gene>
<dbReference type="AlphaFoldDB" id="A0A8J5YP66"/>
<sequence>MSSDDSLDKLIKGTFVDPSPENSLELREDLRQLGILATEAQIGAKVPPLPGDDNQVNSLSLMSSSRMKRNLEFVFDNFSGDKGEEKKKQRRRGFYIGESSNPQQQRGAESKEEDLSELEMVKAFKDRINSQIKMESVLTMGNNSLDEEEDDMAYMESVILIFHQMIEMKASSLLPKVLGSHKQIKSQCPVRSDLDDIKRKVLEIELEFKDTGLTDEAKRRLLELEEEFKRLDQKWMKDMTKARNLDAIFTNNMYFSVEALRKEVRYI</sequence>
<protein>
    <submittedName>
        <fullName evidence="2">Uncharacterized protein</fullName>
    </submittedName>
</protein>
<feature type="compositionally biased region" description="Polar residues" evidence="1">
    <location>
        <begin position="98"/>
        <end position="107"/>
    </location>
</feature>
<accession>A0A8J5YP66</accession>
<reference evidence="2 3" key="1">
    <citation type="journal article" date="2021" name="bioRxiv">
        <title>The Gossypium anomalum genome as a resource for cotton improvement and evolutionary analysis of hybrid incompatibility.</title>
        <authorList>
            <person name="Grover C.E."/>
            <person name="Yuan D."/>
            <person name="Arick M.A."/>
            <person name="Miller E.R."/>
            <person name="Hu G."/>
            <person name="Peterson D.G."/>
            <person name="Wendel J.F."/>
            <person name="Udall J.A."/>
        </authorList>
    </citation>
    <scope>NUCLEOTIDE SEQUENCE [LARGE SCALE GENOMIC DNA]</scope>
    <source>
        <strain evidence="2">JFW-Udall</strain>
        <tissue evidence="2">Leaf</tissue>
    </source>
</reference>
<evidence type="ECO:0000256" key="1">
    <source>
        <dbReference type="SAM" id="MobiDB-lite"/>
    </source>
</evidence>
<dbReference type="EMBL" id="JAHUZN010000011">
    <property type="protein sequence ID" value="KAG8479845.1"/>
    <property type="molecule type" value="Genomic_DNA"/>
</dbReference>
<name>A0A8J5YP66_9ROSI</name>
<dbReference type="OrthoDB" id="992673at2759"/>
<evidence type="ECO:0000313" key="3">
    <source>
        <dbReference type="Proteomes" id="UP000701853"/>
    </source>
</evidence>
<feature type="compositionally biased region" description="Basic and acidic residues" evidence="1">
    <location>
        <begin position="1"/>
        <end position="11"/>
    </location>
</feature>
<comment type="caution">
    <text evidence="2">The sequence shown here is derived from an EMBL/GenBank/DDBJ whole genome shotgun (WGS) entry which is preliminary data.</text>
</comment>
<feature type="region of interest" description="Disordered" evidence="1">
    <location>
        <begin position="82"/>
        <end position="114"/>
    </location>
</feature>
<organism evidence="2 3">
    <name type="scientific">Gossypium anomalum</name>
    <dbReference type="NCBI Taxonomy" id="47600"/>
    <lineage>
        <taxon>Eukaryota</taxon>
        <taxon>Viridiplantae</taxon>
        <taxon>Streptophyta</taxon>
        <taxon>Embryophyta</taxon>
        <taxon>Tracheophyta</taxon>
        <taxon>Spermatophyta</taxon>
        <taxon>Magnoliopsida</taxon>
        <taxon>eudicotyledons</taxon>
        <taxon>Gunneridae</taxon>
        <taxon>Pentapetalae</taxon>
        <taxon>rosids</taxon>
        <taxon>malvids</taxon>
        <taxon>Malvales</taxon>
        <taxon>Malvaceae</taxon>
        <taxon>Malvoideae</taxon>
        <taxon>Gossypium</taxon>
    </lineage>
</organism>
<keyword evidence="3" id="KW-1185">Reference proteome</keyword>
<dbReference type="PANTHER" id="PTHR35021">
    <property type="match status" value="1"/>
</dbReference>